<evidence type="ECO:0000256" key="10">
    <source>
        <dbReference type="ARBA" id="ARBA00029447"/>
    </source>
</evidence>
<dbReference type="CDD" id="cd11386">
    <property type="entry name" value="MCP_signal"/>
    <property type="match status" value="1"/>
</dbReference>
<reference evidence="17 18" key="1">
    <citation type="submission" date="2015-03" db="EMBL/GenBank/DDBJ databases">
        <authorList>
            <person name="Krishnan R."/>
            <person name="Midha S."/>
            <person name="Patil P.B."/>
            <person name="Rameshkumar N."/>
        </authorList>
    </citation>
    <scope>NUCLEOTIDE SEQUENCE [LARGE SCALE GENOMIC DNA]</scope>
    <source>
        <strain evidence="17 18">L1E11</strain>
    </source>
</reference>
<evidence type="ECO:0000256" key="3">
    <source>
        <dbReference type="ARBA" id="ARBA00022481"/>
    </source>
</evidence>
<dbReference type="PROSITE" id="PS50192">
    <property type="entry name" value="T_SNARE"/>
    <property type="match status" value="1"/>
</dbReference>
<feature type="domain" description="HAMP" evidence="16">
    <location>
        <begin position="219"/>
        <end position="272"/>
    </location>
</feature>
<comment type="similarity">
    <text evidence="10">Belongs to the methyl-accepting chemotaxis (MCP) protein family.</text>
</comment>
<dbReference type="InterPro" id="IPR024478">
    <property type="entry name" value="HlyB_4HB_MCP"/>
</dbReference>
<dbReference type="SMART" id="SM00283">
    <property type="entry name" value="MA"/>
    <property type="match status" value="1"/>
</dbReference>
<feature type="coiled-coil region" evidence="12">
    <location>
        <begin position="348"/>
        <end position="375"/>
    </location>
</feature>
<evidence type="ECO:0000256" key="9">
    <source>
        <dbReference type="ARBA" id="ARBA00023224"/>
    </source>
</evidence>
<comment type="caution">
    <text evidence="17">The sequence shown here is derived from an EMBL/GenBank/DDBJ whole genome shotgun (WGS) entry which is preliminary data.</text>
</comment>
<keyword evidence="9 11" id="KW-0807">Transducer</keyword>
<keyword evidence="7 13" id="KW-1133">Transmembrane helix</keyword>
<keyword evidence="18" id="KW-1185">Reference proteome</keyword>
<feature type="domain" description="Methyl-accepting transducer" evidence="14">
    <location>
        <begin position="277"/>
        <end position="513"/>
    </location>
</feature>
<dbReference type="InterPro" id="IPR004089">
    <property type="entry name" value="MCPsignal_dom"/>
</dbReference>
<evidence type="ECO:0000313" key="17">
    <source>
        <dbReference type="EMBL" id="PXF31371.1"/>
    </source>
</evidence>
<feature type="coiled-coil region" evidence="12">
    <location>
        <begin position="519"/>
        <end position="546"/>
    </location>
</feature>
<evidence type="ECO:0000313" key="18">
    <source>
        <dbReference type="Proteomes" id="UP000248090"/>
    </source>
</evidence>
<dbReference type="PANTHER" id="PTHR32089">
    <property type="entry name" value="METHYL-ACCEPTING CHEMOTAXIS PROTEIN MCPB"/>
    <property type="match status" value="1"/>
</dbReference>
<keyword evidence="2" id="KW-1003">Cell membrane</keyword>
<feature type="transmembrane region" description="Helical" evidence="13">
    <location>
        <begin position="200"/>
        <end position="218"/>
    </location>
</feature>
<dbReference type="InterPro" id="IPR000727">
    <property type="entry name" value="T_SNARE_dom"/>
</dbReference>
<dbReference type="Pfam" id="PF00015">
    <property type="entry name" value="MCPsignal"/>
    <property type="match status" value="1"/>
</dbReference>
<evidence type="ECO:0000256" key="8">
    <source>
        <dbReference type="ARBA" id="ARBA00023136"/>
    </source>
</evidence>
<keyword evidence="8 13" id="KW-0472">Membrane</keyword>
<dbReference type="RefSeq" id="WP_110187210.1">
    <property type="nucleotide sequence ID" value="NZ_CP177354.1"/>
</dbReference>
<dbReference type="Proteomes" id="UP000248090">
    <property type="component" value="Unassembled WGS sequence"/>
</dbReference>
<dbReference type="PANTHER" id="PTHR32089:SF39">
    <property type="entry name" value="METHYL-ACCEPTING CHEMOTAXIS PROTEIN HLYB"/>
    <property type="match status" value="1"/>
</dbReference>
<evidence type="ECO:0000256" key="11">
    <source>
        <dbReference type="PROSITE-ProRule" id="PRU00284"/>
    </source>
</evidence>
<comment type="subcellular location">
    <subcellularLocation>
        <location evidence="1">Cell inner membrane</location>
        <topology evidence="1">Multi-pass membrane protein</topology>
    </subcellularLocation>
</comment>
<evidence type="ECO:0000259" key="16">
    <source>
        <dbReference type="PROSITE" id="PS50885"/>
    </source>
</evidence>
<sequence>MALNQLSLKARLLIAVAIPCLALIFVGLSSLGSMSSMQDKANALYINTAAPLRAMAEVNSRIPRMRVGIDMTLLQQVEGLKDEKGIKTRVKEARQEDIPEMRQAMQAAVTAQVDPKLRAQAQQLLELFEKVVRDELNPMLDAFERDDMSAAQQIYRDKYAKTYGEMRKATNVLLDALLQQAEHQNQLSLDSYDSGRSKQIAIIAVALLISVITALLIISNLRRRVSLLQDVVGNAADTLALNTRIQLDGNDELTAISRSFNRFIEKIHNAMDRLAADSRTLAGMAGEVAERAHLTQRNCTSQRDRTVQVATAIHELGSTVSEIAHNAEQAATVAREATHHSADGREVVGQASRQIGELTRELEQATQVVEALAGQINAISSTLDTIRSISDQTNLLALNAAIEAARAGEQGRGFAVVADEVRTLASRSGASTEEIQQVIDRLQAEARRAVDAMSKGRNQSGLVVEYANRANNSLEQINGHISQISDQNIQVATATEEQSSVVEEISRNVEQINQFTVETAEIAEQLNQASANLQGLSSELDKLVGTFKL</sequence>
<dbReference type="SUPFAM" id="SSF58104">
    <property type="entry name" value="Methyl-accepting chemotaxis protein (MCP) signaling domain"/>
    <property type="match status" value="1"/>
</dbReference>
<evidence type="ECO:0000256" key="2">
    <source>
        <dbReference type="ARBA" id="ARBA00022475"/>
    </source>
</evidence>
<keyword evidence="3" id="KW-0488">Methylation</keyword>
<dbReference type="EMBL" id="LAPT01000043">
    <property type="protein sequence ID" value="PXF31371.1"/>
    <property type="molecule type" value="Genomic_DNA"/>
</dbReference>
<evidence type="ECO:0000256" key="12">
    <source>
        <dbReference type="SAM" id="Coils"/>
    </source>
</evidence>
<dbReference type="PROSITE" id="PS50111">
    <property type="entry name" value="CHEMOTAXIS_TRANSDUC_2"/>
    <property type="match status" value="1"/>
</dbReference>
<dbReference type="SMART" id="SM00304">
    <property type="entry name" value="HAMP"/>
    <property type="match status" value="1"/>
</dbReference>
<accession>A0ABX5M1B7</accession>
<dbReference type="PROSITE" id="PS50885">
    <property type="entry name" value="HAMP"/>
    <property type="match status" value="1"/>
</dbReference>
<feature type="domain" description="T-SNARE coiled-coil homology" evidence="15">
    <location>
        <begin position="464"/>
        <end position="513"/>
    </location>
</feature>
<dbReference type="InterPro" id="IPR003660">
    <property type="entry name" value="HAMP_dom"/>
</dbReference>
<keyword evidence="12" id="KW-0175">Coiled coil</keyword>
<name>A0ABX5M1B7_9GAMM</name>
<gene>
    <name evidence="17" type="ORF">WH50_10185</name>
</gene>
<proteinExistence type="inferred from homology"/>
<feature type="transmembrane region" description="Helical" evidence="13">
    <location>
        <begin position="12"/>
        <end position="31"/>
    </location>
</feature>
<evidence type="ECO:0000256" key="4">
    <source>
        <dbReference type="ARBA" id="ARBA00022500"/>
    </source>
</evidence>
<evidence type="ECO:0000259" key="14">
    <source>
        <dbReference type="PROSITE" id="PS50111"/>
    </source>
</evidence>
<evidence type="ECO:0000256" key="6">
    <source>
        <dbReference type="ARBA" id="ARBA00022692"/>
    </source>
</evidence>
<keyword evidence="6 13" id="KW-0812">Transmembrane</keyword>
<protein>
    <submittedName>
        <fullName evidence="17">Hemolysin</fullName>
    </submittedName>
</protein>
<evidence type="ECO:0000259" key="15">
    <source>
        <dbReference type="PROSITE" id="PS50192"/>
    </source>
</evidence>
<evidence type="ECO:0000256" key="13">
    <source>
        <dbReference type="SAM" id="Phobius"/>
    </source>
</evidence>
<dbReference type="Pfam" id="PF12729">
    <property type="entry name" value="4HB_MCP_1"/>
    <property type="match status" value="1"/>
</dbReference>
<evidence type="ECO:0000256" key="7">
    <source>
        <dbReference type="ARBA" id="ARBA00022989"/>
    </source>
</evidence>
<dbReference type="Gene3D" id="1.10.287.950">
    <property type="entry name" value="Methyl-accepting chemotaxis protein"/>
    <property type="match status" value="1"/>
</dbReference>
<keyword evidence="5" id="KW-0997">Cell inner membrane</keyword>
<evidence type="ECO:0000256" key="1">
    <source>
        <dbReference type="ARBA" id="ARBA00004429"/>
    </source>
</evidence>
<feature type="coiled-coil region" evidence="12">
    <location>
        <begin position="432"/>
        <end position="459"/>
    </location>
</feature>
<organism evidence="17 18">
    <name type="scientific">Pokkaliibacter plantistimulans</name>
    <dbReference type="NCBI Taxonomy" id="1635171"/>
    <lineage>
        <taxon>Bacteria</taxon>
        <taxon>Pseudomonadati</taxon>
        <taxon>Pseudomonadota</taxon>
        <taxon>Gammaproteobacteria</taxon>
        <taxon>Oceanospirillales</taxon>
        <taxon>Balneatrichaceae</taxon>
        <taxon>Pokkaliibacter</taxon>
    </lineage>
</organism>
<keyword evidence="4" id="KW-0145">Chemotaxis</keyword>
<evidence type="ECO:0000256" key="5">
    <source>
        <dbReference type="ARBA" id="ARBA00022519"/>
    </source>
</evidence>